<feature type="transmembrane region" description="Helical" evidence="1">
    <location>
        <begin position="73"/>
        <end position="94"/>
    </location>
</feature>
<evidence type="ECO:0000256" key="1">
    <source>
        <dbReference type="SAM" id="Phobius"/>
    </source>
</evidence>
<feature type="transmembrane region" description="Helical" evidence="1">
    <location>
        <begin position="106"/>
        <end position="129"/>
    </location>
</feature>
<keyword evidence="1" id="KW-0472">Membrane</keyword>
<comment type="caution">
    <text evidence="2">The sequence shown here is derived from an EMBL/GenBank/DDBJ whole genome shotgun (WGS) entry which is preliminary data.</text>
</comment>
<feature type="transmembrane region" description="Helical" evidence="1">
    <location>
        <begin position="39"/>
        <end position="61"/>
    </location>
</feature>
<keyword evidence="1" id="KW-1133">Transmembrane helix</keyword>
<gene>
    <name evidence="2" type="ORF">AKO1_015563</name>
</gene>
<dbReference type="AlphaFoldDB" id="A0AAW2ZI77"/>
<evidence type="ECO:0000313" key="3">
    <source>
        <dbReference type="Proteomes" id="UP001431209"/>
    </source>
</evidence>
<reference evidence="2 3" key="1">
    <citation type="submission" date="2024-03" db="EMBL/GenBank/DDBJ databases">
        <title>The Acrasis kona genome and developmental transcriptomes reveal deep origins of eukaryotic multicellular pathways.</title>
        <authorList>
            <person name="Sheikh S."/>
            <person name="Fu C.-J."/>
            <person name="Brown M.W."/>
            <person name="Baldauf S.L."/>
        </authorList>
    </citation>
    <scope>NUCLEOTIDE SEQUENCE [LARGE SCALE GENOMIC DNA]</scope>
    <source>
        <strain evidence="2 3">ATCC MYA-3509</strain>
    </source>
</reference>
<name>A0AAW2ZI77_9EUKA</name>
<accession>A0AAW2ZI77</accession>
<keyword evidence="3" id="KW-1185">Reference proteome</keyword>
<sequence>MKEGIVILCLIQWIFQQVLSVIAIEYILSNLDHEASLKTWVVFIIRTMCSFVSILIALLAIEEEVFKVNAIRLRLLGRITFSIFILQFFITIILPFTDNIPFTKDVQIWCAVDLAFSIVNFGAFFIYSLQQ</sequence>
<proteinExistence type="predicted"/>
<organism evidence="2 3">
    <name type="scientific">Acrasis kona</name>
    <dbReference type="NCBI Taxonomy" id="1008807"/>
    <lineage>
        <taxon>Eukaryota</taxon>
        <taxon>Discoba</taxon>
        <taxon>Heterolobosea</taxon>
        <taxon>Tetramitia</taxon>
        <taxon>Eutetramitia</taxon>
        <taxon>Acrasidae</taxon>
        <taxon>Acrasis</taxon>
    </lineage>
</organism>
<protein>
    <submittedName>
        <fullName evidence="2">Centromere protein I</fullName>
    </submittedName>
</protein>
<evidence type="ECO:0000313" key="2">
    <source>
        <dbReference type="EMBL" id="KAL0488384.1"/>
    </source>
</evidence>
<dbReference type="Proteomes" id="UP001431209">
    <property type="component" value="Unassembled WGS sequence"/>
</dbReference>
<keyword evidence="1" id="KW-0812">Transmembrane</keyword>
<dbReference type="EMBL" id="JAOPGA020001436">
    <property type="protein sequence ID" value="KAL0488384.1"/>
    <property type="molecule type" value="Genomic_DNA"/>
</dbReference>